<protein>
    <submittedName>
        <fullName evidence="2">Uncharacterized protein</fullName>
    </submittedName>
</protein>
<feature type="region of interest" description="Disordered" evidence="1">
    <location>
        <begin position="86"/>
        <end position="122"/>
    </location>
</feature>
<proteinExistence type="predicted"/>
<sequence>MKKQLALIGATAIALGITVQSVEAKKVTYEINGKRYSYSTNNRQQVATARKRIEAAKAADAKAKAEAERAKNPLVSLFGSQAQRDAAESQSKIDEAVTGKSAASAGTPRAARENQHKKDAKEKLQTAALAQEPPRPKPSPVAAAASSAAAIALVKAGTLATPMVKSVYFDAESGIKTIIMTDGSVHEEPFDNSMLSRLASDDGGPSSLTAFVNQVRRAYPVETTGSTLIRTAQPF</sequence>
<organism evidence="2 3">
    <name type="scientific">Microvirga aerophila</name>
    <dbReference type="NCBI Taxonomy" id="670291"/>
    <lineage>
        <taxon>Bacteria</taxon>
        <taxon>Pseudomonadati</taxon>
        <taxon>Pseudomonadota</taxon>
        <taxon>Alphaproteobacteria</taxon>
        <taxon>Hyphomicrobiales</taxon>
        <taxon>Methylobacteriaceae</taxon>
        <taxon>Microvirga</taxon>
    </lineage>
</organism>
<name>A0A512BT81_9HYPH</name>
<accession>A0A512BT81</accession>
<dbReference type="RefSeq" id="WP_114185020.1">
    <property type="nucleotide sequence ID" value="NZ_BJYU01000034.1"/>
</dbReference>
<dbReference type="AlphaFoldDB" id="A0A512BT81"/>
<gene>
    <name evidence="2" type="ORF">MAE02_27030</name>
</gene>
<comment type="caution">
    <text evidence="2">The sequence shown here is derived from an EMBL/GenBank/DDBJ whole genome shotgun (WGS) entry which is preliminary data.</text>
</comment>
<evidence type="ECO:0000256" key="1">
    <source>
        <dbReference type="SAM" id="MobiDB-lite"/>
    </source>
</evidence>
<dbReference type="Proteomes" id="UP000321085">
    <property type="component" value="Unassembled WGS sequence"/>
</dbReference>
<reference evidence="2 3" key="1">
    <citation type="submission" date="2019-07" db="EMBL/GenBank/DDBJ databases">
        <title>Whole genome shotgun sequence of Microvirga aerophila NBRC 106136.</title>
        <authorList>
            <person name="Hosoyama A."/>
            <person name="Uohara A."/>
            <person name="Ohji S."/>
            <person name="Ichikawa N."/>
        </authorList>
    </citation>
    <scope>NUCLEOTIDE SEQUENCE [LARGE SCALE GENOMIC DNA]</scope>
    <source>
        <strain evidence="2 3">NBRC 106136</strain>
    </source>
</reference>
<feature type="compositionally biased region" description="Basic and acidic residues" evidence="1">
    <location>
        <begin position="86"/>
        <end position="97"/>
    </location>
</feature>
<evidence type="ECO:0000313" key="3">
    <source>
        <dbReference type="Proteomes" id="UP000321085"/>
    </source>
</evidence>
<dbReference type="EMBL" id="BJYU01000034">
    <property type="protein sequence ID" value="GEO15007.1"/>
    <property type="molecule type" value="Genomic_DNA"/>
</dbReference>
<dbReference type="OrthoDB" id="8019639at2"/>
<keyword evidence="3" id="KW-1185">Reference proteome</keyword>
<feature type="compositionally biased region" description="Basic and acidic residues" evidence="1">
    <location>
        <begin position="110"/>
        <end position="122"/>
    </location>
</feature>
<evidence type="ECO:0000313" key="2">
    <source>
        <dbReference type="EMBL" id="GEO15007.1"/>
    </source>
</evidence>